<protein>
    <submittedName>
        <fullName evidence="2">Uncharacterized protein</fullName>
    </submittedName>
</protein>
<feature type="region of interest" description="Disordered" evidence="1">
    <location>
        <begin position="97"/>
        <end position="118"/>
    </location>
</feature>
<proteinExistence type="predicted"/>
<dbReference type="Proteomes" id="UP001151760">
    <property type="component" value="Unassembled WGS sequence"/>
</dbReference>
<comment type="caution">
    <text evidence="2">The sequence shown here is derived from an EMBL/GenBank/DDBJ whole genome shotgun (WGS) entry which is preliminary data.</text>
</comment>
<feature type="compositionally biased region" description="Acidic residues" evidence="1">
    <location>
        <begin position="97"/>
        <end position="114"/>
    </location>
</feature>
<reference evidence="2" key="1">
    <citation type="journal article" date="2022" name="Int. J. Mol. Sci.">
        <title>Draft Genome of Tanacetum Coccineum: Genomic Comparison of Closely Related Tanacetum-Family Plants.</title>
        <authorList>
            <person name="Yamashiro T."/>
            <person name="Shiraishi A."/>
            <person name="Nakayama K."/>
            <person name="Satake H."/>
        </authorList>
    </citation>
    <scope>NUCLEOTIDE SEQUENCE</scope>
</reference>
<evidence type="ECO:0000313" key="3">
    <source>
        <dbReference type="Proteomes" id="UP001151760"/>
    </source>
</evidence>
<accession>A0ABQ5E353</accession>
<sequence>MSSSTVTYTSVYFDSEPWRFQWYPPSPDYVPGPEHPPSPDYVPEPEYPEYLLPSDDAVPIEDQPLLVDASPIALSPGYVADSNPEVDPVDYLIDGEDDDDYEADDEAFEEDEKEEEHLALAKSTTLHVINLVPSVEDTEVFETNEFASTPPCNTPILEI</sequence>
<feature type="compositionally biased region" description="Pro residues" evidence="1">
    <location>
        <begin position="24"/>
        <end position="42"/>
    </location>
</feature>
<keyword evidence="3" id="KW-1185">Reference proteome</keyword>
<reference evidence="2" key="2">
    <citation type="submission" date="2022-01" db="EMBL/GenBank/DDBJ databases">
        <authorList>
            <person name="Yamashiro T."/>
            <person name="Shiraishi A."/>
            <person name="Satake H."/>
            <person name="Nakayama K."/>
        </authorList>
    </citation>
    <scope>NUCLEOTIDE SEQUENCE</scope>
</reference>
<dbReference type="EMBL" id="BQNB010015914">
    <property type="protein sequence ID" value="GJT45589.1"/>
    <property type="molecule type" value="Genomic_DNA"/>
</dbReference>
<feature type="region of interest" description="Disordered" evidence="1">
    <location>
        <begin position="24"/>
        <end position="46"/>
    </location>
</feature>
<name>A0ABQ5E353_9ASTR</name>
<organism evidence="2 3">
    <name type="scientific">Tanacetum coccineum</name>
    <dbReference type="NCBI Taxonomy" id="301880"/>
    <lineage>
        <taxon>Eukaryota</taxon>
        <taxon>Viridiplantae</taxon>
        <taxon>Streptophyta</taxon>
        <taxon>Embryophyta</taxon>
        <taxon>Tracheophyta</taxon>
        <taxon>Spermatophyta</taxon>
        <taxon>Magnoliopsida</taxon>
        <taxon>eudicotyledons</taxon>
        <taxon>Gunneridae</taxon>
        <taxon>Pentapetalae</taxon>
        <taxon>asterids</taxon>
        <taxon>campanulids</taxon>
        <taxon>Asterales</taxon>
        <taxon>Asteraceae</taxon>
        <taxon>Asteroideae</taxon>
        <taxon>Anthemideae</taxon>
        <taxon>Anthemidinae</taxon>
        <taxon>Tanacetum</taxon>
    </lineage>
</organism>
<evidence type="ECO:0000313" key="2">
    <source>
        <dbReference type="EMBL" id="GJT45589.1"/>
    </source>
</evidence>
<gene>
    <name evidence="2" type="ORF">Tco_0954304</name>
</gene>
<evidence type="ECO:0000256" key="1">
    <source>
        <dbReference type="SAM" id="MobiDB-lite"/>
    </source>
</evidence>